<dbReference type="eggNOG" id="KOG0073">
    <property type="taxonomic scope" value="Eukaryota"/>
</dbReference>
<evidence type="ECO:0000256" key="3">
    <source>
        <dbReference type="PIRSR" id="PIRSR606689-1"/>
    </source>
</evidence>
<dbReference type="SMART" id="SM00178">
    <property type="entry name" value="SAR"/>
    <property type="match status" value="1"/>
</dbReference>
<keyword evidence="5" id="KW-0175">Coiled coil</keyword>
<dbReference type="EMBL" id="AAZO01002576">
    <property type="status" value="NOT_ANNOTATED_CDS"/>
    <property type="molecule type" value="Genomic_DNA"/>
</dbReference>
<dbReference type="GO" id="GO:0046872">
    <property type="term" value="F:metal ion binding"/>
    <property type="evidence" value="ECO:0007669"/>
    <property type="project" value="UniProtKB-KW"/>
</dbReference>
<evidence type="ECO:0000313" key="9">
    <source>
        <dbReference type="Proteomes" id="UP000009046"/>
    </source>
</evidence>
<dbReference type="PANTHER" id="PTHR46090:SF2">
    <property type="entry name" value="ADP-RIBOSYLATION FACTOR-LIKE PROTEIN 13B"/>
    <property type="match status" value="1"/>
</dbReference>
<dbReference type="SMART" id="SM00177">
    <property type="entry name" value="ARF"/>
    <property type="match status" value="1"/>
</dbReference>
<reference evidence="8" key="3">
    <citation type="submission" date="2020-05" db="UniProtKB">
        <authorList>
            <consortium name="EnsemblMetazoa"/>
        </authorList>
    </citation>
    <scope>IDENTIFICATION</scope>
    <source>
        <strain evidence="8">USDA</strain>
    </source>
</reference>
<keyword evidence="1 3" id="KW-0547">Nucleotide-binding</keyword>
<dbReference type="InterPro" id="IPR027417">
    <property type="entry name" value="P-loop_NTPase"/>
</dbReference>
<feature type="compositionally biased region" description="Basic and acidic residues" evidence="6">
    <location>
        <begin position="256"/>
        <end position="265"/>
    </location>
</feature>
<dbReference type="PRINTS" id="PR00328">
    <property type="entry name" value="SAR1GTPBP"/>
</dbReference>
<dbReference type="InterPro" id="IPR051995">
    <property type="entry name" value="Ciliary_GTPase"/>
</dbReference>
<gene>
    <name evidence="8" type="primary">8237876</name>
    <name evidence="7" type="ORF">Phum_PHUM222140</name>
</gene>
<dbReference type="KEGG" id="phu:Phum_PHUM222140"/>
<dbReference type="SUPFAM" id="SSF52540">
    <property type="entry name" value="P-loop containing nucleoside triphosphate hydrolases"/>
    <property type="match status" value="1"/>
</dbReference>
<keyword evidence="4" id="KW-0479">Metal-binding</keyword>
<feature type="binding site" evidence="4">
    <location>
        <position position="23"/>
    </location>
    <ligand>
        <name>Mg(2+)</name>
        <dbReference type="ChEBI" id="CHEBI:18420"/>
    </ligand>
</feature>
<feature type="binding site" evidence="3">
    <location>
        <begin position="118"/>
        <end position="121"/>
    </location>
    <ligand>
        <name>GTP</name>
        <dbReference type="ChEBI" id="CHEBI:37565"/>
    </ligand>
</feature>
<dbReference type="AlphaFoldDB" id="E0VIA4"/>
<proteinExistence type="predicted"/>
<feature type="region of interest" description="Disordered" evidence="6">
    <location>
        <begin position="380"/>
        <end position="406"/>
    </location>
</feature>
<dbReference type="GO" id="GO:1905515">
    <property type="term" value="P:non-motile cilium assembly"/>
    <property type="evidence" value="ECO:0007669"/>
    <property type="project" value="TreeGrafter"/>
</dbReference>
<dbReference type="GO" id="GO:0060170">
    <property type="term" value="C:ciliary membrane"/>
    <property type="evidence" value="ECO:0007669"/>
    <property type="project" value="TreeGrafter"/>
</dbReference>
<keyword evidence="2 3" id="KW-0342">GTP-binding</keyword>
<dbReference type="Gene3D" id="3.40.50.300">
    <property type="entry name" value="P-loop containing nucleotide triphosphate hydrolases"/>
    <property type="match status" value="1"/>
</dbReference>
<keyword evidence="9" id="KW-1185">Reference proteome</keyword>
<feature type="binding site" evidence="3">
    <location>
        <position position="62"/>
    </location>
    <ligand>
        <name>GTP</name>
        <dbReference type="ChEBI" id="CHEBI:37565"/>
    </ligand>
</feature>
<name>E0VIA4_PEDHC</name>
<evidence type="ECO:0008006" key="10">
    <source>
        <dbReference type="Google" id="ProtNLM"/>
    </source>
</evidence>
<feature type="coiled-coil region" evidence="5">
    <location>
        <begin position="185"/>
        <end position="213"/>
    </location>
</feature>
<evidence type="ECO:0000256" key="6">
    <source>
        <dbReference type="SAM" id="MobiDB-lite"/>
    </source>
</evidence>
<evidence type="ECO:0000256" key="4">
    <source>
        <dbReference type="PIRSR" id="PIRSR606689-2"/>
    </source>
</evidence>
<dbReference type="GO" id="GO:0003924">
    <property type="term" value="F:GTPase activity"/>
    <property type="evidence" value="ECO:0007669"/>
    <property type="project" value="InterPro"/>
</dbReference>
<reference evidence="7" key="2">
    <citation type="submission" date="2007-04" db="EMBL/GenBank/DDBJ databases">
        <title>The genome of the human body louse.</title>
        <authorList>
            <consortium name="The Human Body Louse Genome Consortium"/>
            <person name="Kirkness E."/>
            <person name="Walenz B."/>
            <person name="Hass B."/>
            <person name="Bruggner R."/>
            <person name="Strausberg R."/>
        </authorList>
    </citation>
    <scope>NUCLEOTIDE SEQUENCE</scope>
    <source>
        <strain evidence="7">USDA</strain>
    </source>
</reference>
<organism>
    <name type="scientific">Pediculus humanus subsp. corporis</name>
    <name type="common">Body louse</name>
    <dbReference type="NCBI Taxonomy" id="121224"/>
    <lineage>
        <taxon>Eukaryota</taxon>
        <taxon>Metazoa</taxon>
        <taxon>Ecdysozoa</taxon>
        <taxon>Arthropoda</taxon>
        <taxon>Hexapoda</taxon>
        <taxon>Insecta</taxon>
        <taxon>Pterygota</taxon>
        <taxon>Neoptera</taxon>
        <taxon>Paraneoptera</taxon>
        <taxon>Psocodea</taxon>
        <taxon>Troctomorpha</taxon>
        <taxon>Phthiraptera</taxon>
        <taxon>Anoplura</taxon>
        <taxon>Pediculidae</taxon>
        <taxon>Pediculus</taxon>
    </lineage>
</organism>
<dbReference type="Proteomes" id="UP000009046">
    <property type="component" value="Unassembled WGS sequence"/>
</dbReference>
<dbReference type="Pfam" id="PF00025">
    <property type="entry name" value="Arf"/>
    <property type="match status" value="1"/>
</dbReference>
<dbReference type="InParanoid" id="E0VIA4"/>
<dbReference type="GO" id="GO:0097730">
    <property type="term" value="C:non-motile cilium"/>
    <property type="evidence" value="ECO:0007669"/>
    <property type="project" value="TreeGrafter"/>
</dbReference>
<dbReference type="GO" id="GO:0016192">
    <property type="term" value="P:vesicle-mediated transport"/>
    <property type="evidence" value="ECO:0007669"/>
    <property type="project" value="UniProtKB-ARBA"/>
</dbReference>
<evidence type="ECO:0000256" key="1">
    <source>
        <dbReference type="ARBA" id="ARBA00022741"/>
    </source>
</evidence>
<dbReference type="OrthoDB" id="14717at2759"/>
<feature type="binding site" evidence="3">
    <location>
        <begin position="16"/>
        <end position="23"/>
    </location>
    <ligand>
        <name>GTP</name>
        <dbReference type="ChEBI" id="CHEBI:37565"/>
    </ligand>
</feature>
<dbReference type="GO" id="GO:0051649">
    <property type="term" value="P:establishment of localization in cell"/>
    <property type="evidence" value="ECO:0007669"/>
    <property type="project" value="UniProtKB-ARBA"/>
</dbReference>
<dbReference type="FunFam" id="3.40.50.300:FF:000415">
    <property type="entry name" value="ADP-ribosylation factor-like GTPase 13B"/>
    <property type="match status" value="1"/>
</dbReference>
<feature type="binding site" evidence="4">
    <location>
        <position position="40"/>
    </location>
    <ligand>
        <name>Mg(2+)</name>
        <dbReference type="ChEBI" id="CHEBI:18420"/>
    </ligand>
</feature>
<dbReference type="GO" id="GO:0005525">
    <property type="term" value="F:GTP binding"/>
    <property type="evidence" value="ECO:0007669"/>
    <property type="project" value="UniProtKB-KW"/>
</dbReference>
<sequence>MSSDGKLLNVTLLLVGLDKAGKTTIAKRLSGEPIDSVVPTIGFSVITLRQKGCKVSLYDLGGGRQIRDIWHRYYADAHGVIFVVDSIAVDRMEECRQVLENLIKNDEISGKPILLLANKQDVDGALDEIDIVDNLNLEKIVNENKCPTLVELCSALHFTKKIDIGIDNGYKWLIRGIIKDYPSLNNRVLKDLAKQEEENKKEKNENVNGIQKHKIYVDNDDEKIPGLIEDGQKMEKLKENKIKIKKFLRDENFIEKEEDGGRETPKSSGARLYGIRPGNGNDDDNDDETFVPLSKSLFEKKKSGGQKRKTLLKGNKTGPGKFTDLIGCDEKPKLINSFSQTSDIIIPYYSSSQMGENFYVNGGKKTKTFLDNSDPFVVSYHNQGGGGGGGGGGKRTNRRKSEQDLNVYKTPTKKSERININTGKISENNKYKFDHNSKFDNDFPKRHRKI</sequence>
<dbReference type="PROSITE" id="PS51417">
    <property type="entry name" value="ARF"/>
    <property type="match status" value="1"/>
</dbReference>
<dbReference type="EMBL" id="AAZO01002577">
    <property type="status" value="NOT_ANNOTATED_CDS"/>
    <property type="molecule type" value="Genomic_DNA"/>
</dbReference>
<dbReference type="EnsemblMetazoa" id="PHUM222140-RA">
    <property type="protein sequence ID" value="PHUM222140-PA"/>
    <property type="gene ID" value="PHUM222140"/>
</dbReference>
<dbReference type="STRING" id="121224.E0VIA4"/>
<dbReference type="RefSeq" id="XP_002425848.1">
    <property type="nucleotide sequence ID" value="XM_002425803.1"/>
</dbReference>
<accession>E0VIA4</accession>
<dbReference type="EMBL" id="DS235184">
    <property type="protein sequence ID" value="EEB13110.1"/>
    <property type="molecule type" value="Genomic_DNA"/>
</dbReference>
<protein>
    <recommendedName>
        <fullName evidence="10">ADP-ribosylation factor-like protein 13B</fullName>
    </recommendedName>
</protein>
<evidence type="ECO:0000256" key="2">
    <source>
        <dbReference type="ARBA" id="ARBA00023134"/>
    </source>
</evidence>
<dbReference type="InterPro" id="IPR005225">
    <property type="entry name" value="Small_GTP-bd"/>
</dbReference>
<keyword evidence="4" id="KW-0460">Magnesium</keyword>
<feature type="compositionally biased region" description="Gly residues" evidence="6">
    <location>
        <begin position="383"/>
        <end position="394"/>
    </location>
</feature>
<evidence type="ECO:0000313" key="8">
    <source>
        <dbReference type="EnsemblMetazoa" id="PHUM222140-PA"/>
    </source>
</evidence>
<reference evidence="7" key="1">
    <citation type="submission" date="2007-04" db="EMBL/GenBank/DDBJ databases">
        <title>Annotation of Pediculus humanus corporis strain USDA.</title>
        <authorList>
            <person name="Kirkness E."/>
            <person name="Hannick L."/>
            <person name="Hass B."/>
            <person name="Bruggner R."/>
            <person name="Lawson D."/>
            <person name="Bidwell S."/>
            <person name="Joardar V."/>
            <person name="Caler E."/>
            <person name="Walenz B."/>
            <person name="Inman J."/>
            <person name="Schobel S."/>
            <person name="Galinsky K."/>
            <person name="Amedeo P."/>
            <person name="Strausberg R."/>
        </authorList>
    </citation>
    <scope>NUCLEOTIDE SEQUENCE</scope>
    <source>
        <strain evidence="7">USDA</strain>
    </source>
</reference>
<dbReference type="CTD" id="8237876"/>
<dbReference type="NCBIfam" id="TIGR00231">
    <property type="entry name" value="small_GTP"/>
    <property type="match status" value="1"/>
</dbReference>
<dbReference type="HOGENOM" id="CLU_040729_3_0_1"/>
<dbReference type="InterPro" id="IPR006689">
    <property type="entry name" value="Small_GTPase_ARF/SAR"/>
</dbReference>
<evidence type="ECO:0000313" key="7">
    <source>
        <dbReference type="EMBL" id="EEB13110.1"/>
    </source>
</evidence>
<dbReference type="GeneID" id="8237876"/>
<dbReference type="PANTHER" id="PTHR46090">
    <property type="entry name" value="ADP-RIBOSYLATION FACTOR-LIKE PROTEIN 13B"/>
    <property type="match status" value="1"/>
</dbReference>
<dbReference type="VEuPathDB" id="VectorBase:PHUM222140"/>
<feature type="region of interest" description="Disordered" evidence="6">
    <location>
        <begin position="256"/>
        <end position="287"/>
    </location>
</feature>
<evidence type="ECO:0000256" key="5">
    <source>
        <dbReference type="SAM" id="Coils"/>
    </source>
</evidence>
<dbReference type="GO" id="GO:0097500">
    <property type="term" value="P:receptor localization to non-motile cilium"/>
    <property type="evidence" value="ECO:0007669"/>
    <property type="project" value="TreeGrafter"/>
</dbReference>